<dbReference type="AlphaFoldDB" id="A0A4C2ABR4"/>
<keyword evidence="3" id="KW-0539">Nucleus</keyword>
<evidence type="ECO:0000256" key="1">
    <source>
        <dbReference type="ARBA" id="ARBA00004123"/>
    </source>
</evidence>
<dbReference type="GO" id="GO:0005634">
    <property type="term" value="C:nucleus"/>
    <property type="evidence" value="ECO:0007669"/>
    <property type="project" value="UniProtKB-SubCell"/>
</dbReference>
<dbReference type="InterPro" id="IPR004018">
    <property type="entry name" value="RPEL_repeat"/>
</dbReference>
<dbReference type="Proteomes" id="UP000299102">
    <property type="component" value="Unassembled WGS sequence"/>
</dbReference>
<dbReference type="PANTHER" id="PTHR22793">
    <property type="entry name" value="MYOCARDIN-RELATED TRANSCRIPTION FACTOR-RELATED"/>
    <property type="match status" value="1"/>
</dbReference>
<dbReference type="SMART" id="SM00707">
    <property type="entry name" value="RPEL"/>
    <property type="match status" value="2"/>
</dbReference>
<evidence type="ECO:0000256" key="5">
    <source>
        <dbReference type="SAM" id="MobiDB-lite"/>
    </source>
</evidence>
<feature type="non-terminal residue" evidence="6">
    <location>
        <position position="119"/>
    </location>
</feature>
<proteinExistence type="predicted"/>
<comment type="subcellular location">
    <subcellularLocation>
        <location evidence="1">Nucleus</location>
    </subcellularLocation>
</comment>
<dbReference type="Pfam" id="PF02755">
    <property type="entry name" value="RPEL"/>
    <property type="match status" value="1"/>
</dbReference>
<dbReference type="EMBL" id="BGZK01002907">
    <property type="protein sequence ID" value="GBP97262.1"/>
    <property type="molecule type" value="Genomic_DNA"/>
</dbReference>
<evidence type="ECO:0000313" key="6">
    <source>
        <dbReference type="EMBL" id="GBP97262.1"/>
    </source>
</evidence>
<reference evidence="6 7" key="1">
    <citation type="journal article" date="2019" name="Commun. Biol.">
        <title>The bagworm genome reveals a unique fibroin gene that provides high tensile strength.</title>
        <authorList>
            <person name="Kono N."/>
            <person name="Nakamura H."/>
            <person name="Ohtoshi R."/>
            <person name="Tomita M."/>
            <person name="Numata K."/>
            <person name="Arakawa K."/>
        </authorList>
    </citation>
    <scope>NUCLEOTIDE SEQUENCE [LARGE SCALE GENOMIC DNA]</scope>
</reference>
<dbReference type="GO" id="GO:0003713">
    <property type="term" value="F:transcription coactivator activity"/>
    <property type="evidence" value="ECO:0007669"/>
    <property type="project" value="TreeGrafter"/>
</dbReference>
<dbReference type="PANTHER" id="PTHR22793:SF12">
    <property type="entry name" value="MYOCARDIN-RELATED TRANSCRIPTION FACTOR, ISOFORM H"/>
    <property type="match status" value="1"/>
</dbReference>
<evidence type="ECO:0000313" key="7">
    <source>
        <dbReference type="Proteomes" id="UP000299102"/>
    </source>
</evidence>
<keyword evidence="2" id="KW-0677">Repeat</keyword>
<keyword evidence="7" id="KW-1185">Reference proteome</keyword>
<dbReference type="STRING" id="151549.A0A4C2ABR4"/>
<gene>
    <name evidence="6" type="ORF">EVAR_70598_1</name>
</gene>
<dbReference type="Gene3D" id="6.10.140.2040">
    <property type="match status" value="2"/>
</dbReference>
<evidence type="ECO:0000256" key="2">
    <source>
        <dbReference type="ARBA" id="ARBA00022737"/>
    </source>
</evidence>
<dbReference type="GO" id="GO:0045944">
    <property type="term" value="P:positive regulation of transcription by RNA polymerase II"/>
    <property type="evidence" value="ECO:0007669"/>
    <property type="project" value="TreeGrafter"/>
</dbReference>
<dbReference type="InterPro" id="IPR043451">
    <property type="entry name" value="Myocardin-like"/>
</dbReference>
<feature type="region of interest" description="Disordered" evidence="5">
    <location>
        <begin position="74"/>
        <end position="99"/>
    </location>
</feature>
<evidence type="ECO:0000256" key="4">
    <source>
        <dbReference type="PROSITE-ProRule" id="PRU00401"/>
    </source>
</evidence>
<protein>
    <submittedName>
        <fullName evidence="6">Uncharacterized protein</fullName>
    </submittedName>
</protein>
<dbReference type="OrthoDB" id="197676at2759"/>
<organism evidence="6 7">
    <name type="scientific">Eumeta variegata</name>
    <name type="common">Bagworm moth</name>
    <name type="synonym">Eumeta japonica</name>
    <dbReference type="NCBI Taxonomy" id="151549"/>
    <lineage>
        <taxon>Eukaryota</taxon>
        <taxon>Metazoa</taxon>
        <taxon>Ecdysozoa</taxon>
        <taxon>Arthropoda</taxon>
        <taxon>Hexapoda</taxon>
        <taxon>Insecta</taxon>
        <taxon>Pterygota</taxon>
        <taxon>Neoptera</taxon>
        <taxon>Endopterygota</taxon>
        <taxon>Lepidoptera</taxon>
        <taxon>Glossata</taxon>
        <taxon>Ditrysia</taxon>
        <taxon>Tineoidea</taxon>
        <taxon>Psychidae</taxon>
        <taxon>Oiketicinae</taxon>
        <taxon>Eumeta</taxon>
    </lineage>
</organism>
<accession>A0A4C2ABR4</accession>
<comment type="caution">
    <text evidence="6">The sequence shown here is derived from an EMBL/GenBank/DDBJ whole genome shotgun (WGS) entry which is preliminary data.</text>
</comment>
<name>A0A4C2ABR4_EUMVA</name>
<evidence type="ECO:0000256" key="3">
    <source>
        <dbReference type="ARBA" id="ARBA00023242"/>
    </source>
</evidence>
<dbReference type="PROSITE" id="PS51073">
    <property type="entry name" value="RPEL"/>
    <property type="match status" value="1"/>
</dbReference>
<sequence>MSAVTRARAPVRRRGFRRRRRPRALKVKLMMRRPINQLVAQGIMPPLKTPPAYFEQRKQLERAKTGDLLKAKIQRRPDRQELERRHILEQESHVDPSLAERQRMLKKARLADQPSINYR</sequence>
<feature type="repeat" description="RPEL" evidence="4">
    <location>
        <begin position="67"/>
        <end position="92"/>
    </location>
</feature>